<evidence type="ECO:0000313" key="5">
    <source>
        <dbReference type="EMBL" id="USV99035.1"/>
    </source>
</evidence>
<keyword evidence="3" id="KW-1133">Transmembrane helix</keyword>
<dbReference type="Proteomes" id="UP001056907">
    <property type="component" value="Chromosome"/>
</dbReference>
<dbReference type="GO" id="GO:0052621">
    <property type="term" value="F:diguanylate cyclase activity"/>
    <property type="evidence" value="ECO:0007669"/>
    <property type="project" value="UniProtKB-EC"/>
</dbReference>
<gene>
    <name evidence="5" type="ORF">KUA23_18420</name>
</gene>
<feature type="domain" description="GGDEF" evidence="4">
    <location>
        <begin position="208"/>
        <end position="335"/>
    </location>
</feature>
<name>A0ABD7TBK9_9PSED</name>
<feature type="transmembrane region" description="Helical" evidence="3">
    <location>
        <begin position="94"/>
        <end position="114"/>
    </location>
</feature>
<evidence type="ECO:0000256" key="3">
    <source>
        <dbReference type="SAM" id="Phobius"/>
    </source>
</evidence>
<dbReference type="InterPro" id="IPR000160">
    <property type="entry name" value="GGDEF_dom"/>
</dbReference>
<dbReference type="EMBL" id="CP078013">
    <property type="protein sequence ID" value="USV99035.1"/>
    <property type="molecule type" value="Genomic_DNA"/>
</dbReference>
<dbReference type="InterPro" id="IPR043128">
    <property type="entry name" value="Rev_trsase/Diguanyl_cyclase"/>
</dbReference>
<evidence type="ECO:0000313" key="6">
    <source>
        <dbReference type="Proteomes" id="UP001056907"/>
    </source>
</evidence>
<keyword evidence="5" id="KW-0808">Transferase</keyword>
<keyword evidence="3" id="KW-0472">Membrane</keyword>
<dbReference type="AlphaFoldDB" id="A0ABD7TBK9"/>
<sequence length="353" mass="39181">MPASLKLRPRMQRLLSPAVAQAQLIGIVAWLAVLLINPLEVFGFYAALCTLTLLAVYRLHRAVVNFLMWRALGVVYIVVLSVGFAYVIRSNPELRILSLPLTVALVISSSILFVSVHDYLFSALLIWWVMWAVIETGLPGGLEMYLLIFCVSSVLLGFNLNFSYLKNLRSVLLVESEFRELAETDYLTSILNRRAFMENFEKLIETGQSGHFMMLDIDSFKLKNDQFGHDIGDKILCAMAACLKSTKGSHSFGRIGGEEFGVLVVGDDPDVASEFALCLLQAIRCSVAPPHHYTCSAGMARFSAGADLSTVLKCADRNLYAAKRNGKDCVYLDGEPLRPRLPVPIKSARTYED</sequence>
<reference evidence="5" key="2">
    <citation type="submission" date="2024-04" db="EMBL/GenBank/DDBJ databases">
        <authorList>
            <person name="Diaz M."/>
            <person name="Bach T."/>
            <person name="Gonzalez Anta G."/>
            <person name="Agaras B."/>
            <person name="Wibberg D."/>
            <person name="Noguera F."/>
            <person name="Canciani W."/>
            <person name="Ybarra T."/>
            <person name="Nunez M.L."/>
            <person name="Valverde C."/>
        </authorList>
    </citation>
    <scope>NUCLEOTIDE SEQUENCE</scope>
    <source>
        <strain evidence="5">1008</strain>
    </source>
</reference>
<keyword evidence="5" id="KW-0548">Nucleotidyltransferase</keyword>
<dbReference type="PANTHER" id="PTHR45138">
    <property type="entry name" value="REGULATORY COMPONENTS OF SENSORY TRANSDUCTION SYSTEM"/>
    <property type="match status" value="1"/>
</dbReference>
<evidence type="ECO:0000256" key="1">
    <source>
        <dbReference type="ARBA" id="ARBA00012528"/>
    </source>
</evidence>
<feature type="transmembrane region" description="Helical" evidence="3">
    <location>
        <begin position="144"/>
        <end position="162"/>
    </location>
</feature>
<feature type="transmembrane region" description="Helical" evidence="3">
    <location>
        <begin position="67"/>
        <end position="88"/>
    </location>
</feature>
<dbReference type="Gene3D" id="3.30.70.270">
    <property type="match status" value="1"/>
</dbReference>
<dbReference type="Pfam" id="PF00990">
    <property type="entry name" value="GGDEF"/>
    <property type="match status" value="1"/>
</dbReference>
<dbReference type="KEGG" id="ppeg:KUA23_18420"/>
<dbReference type="EC" id="2.7.7.65" evidence="1"/>
<evidence type="ECO:0000259" key="4">
    <source>
        <dbReference type="PROSITE" id="PS50887"/>
    </source>
</evidence>
<organism evidence="5 6">
    <name type="scientific">Pseudomonas pergaminensis</name>
    <dbReference type="NCBI Taxonomy" id="2853159"/>
    <lineage>
        <taxon>Bacteria</taxon>
        <taxon>Pseudomonadati</taxon>
        <taxon>Pseudomonadota</taxon>
        <taxon>Gammaproteobacteria</taxon>
        <taxon>Pseudomonadales</taxon>
        <taxon>Pseudomonadaceae</taxon>
        <taxon>Pseudomonas</taxon>
    </lineage>
</organism>
<dbReference type="SUPFAM" id="SSF55073">
    <property type="entry name" value="Nucleotide cyclase"/>
    <property type="match status" value="1"/>
</dbReference>
<dbReference type="CDD" id="cd01949">
    <property type="entry name" value="GGDEF"/>
    <property type="match status" value="1"/>
</dbReference>
<evidence type="ECO:0000256" key="2">
    <source>
        <dbReference type="ARBA" id="ARBA00034247"/>
    </source>
</evidence>
<comment type="catalytic activity">
    <reaction evidence="2">
        <text>2 GTP = 3',3'-c-di-GMP + 2 diphosphate</text>
        <dbReference type="Rhea" id="RHEA:24898"/>
        <dbReference type="ChEBI" id="CHEBI:33019"/>
        <dbReference type="ChEBI" id="CHEBI:37565"/>
        <dbReference type="ChEBI" id="CHEBI:58805"/>
        <dbReference type="EC" id="2.7.7.65"/>
    </reaction>
</comment>
<feature type="transmembrane region" description="Helical" evidence="3">
    <location>
        <begin position="42"/>
        <end position="60"/>
    </location>
</feature>
<dbReference type="InterPro" id="IPR050469">
    <property type="entry name" value="Diguanylate_Cyclase"/>
</dbReference>
<dbReference type="PROSITE" id="PS50887">
    <property type="entry name" value="GGDEF"/>
    <property type="match status" value="1"/>
</dbReference>
<feature type="transmembrane region" description="Helical" evidence="3">
    <location>
        <begin position="14"/>
        <end position="36"/>
    </location>
</feature>
<dbReference type="NCBIfam" id="TIGR00254">
    <property type="entry name" value="GGDEF"/>
    <property type="match status" value="1"/>
</dbReference>
<dbReference type="PANTHER" id="PTHR45138:SF9">
    <property type="entry name" value="DIGUANYLATE CYCLASE DGCM-RELATED"/>
    <property type="match status" value="1"/>
</dbReference>
<reference evidence="5" key="1">
    <citation type="journal article" date="2022" name="Front. Plant Sci.">
        <title>Agronomic efficiency and genome mining analysis of the wheat-biostimulant rhizospheric bacterium Pseudomonas pergaminensis sp. nov. strain 1008T.</title>
        <authorList>
            <person name="Diaz M."/>
            <person name="Bach T."/>
            <person name="Gonzalez Anta G."/>
            <person name="Agaras B."/>
            <person name="Wibberg D."/>
            <person name="Noguera F."/>
            <person name="Canciani W."/>
            <person name="Valverde C."/>
        </authorList>
    </citation>
    <scope>NUCLEOTIDE SEQUENCE</scope>
    <source>
        <strain evidence="5">1008</strain>
    </source>
</reference>
<keyword evidence="3" id="KW-0812">Transmembrane</keyword>
<dbReference type="SMART" id="SM00267">
    <property type="entry name" value="GGDEF"/>
    <property type="match status" value="1"/>
</dbReference>
<proteinExistence type="predicted"/>
<dbReference type="RefSeq" id="WP_252992592.1">
    <property type="nucleotide sequence ID" value="NZ_CP078013.2"/>
</dbReference>
<dbReference type="InterPro" id="IPR029787">
    <property type="entry name" value="Nucleotide_cyclase"/>
</dbReference>
<accession>A0ABD7TBK9</accession>
<protein>
    <recommendedName>
        <fullName evidence="1">diguanylate cyclase</fullName>
        <ecNumber evidence="1">2.7.7.65</ecNumber>
    </recommendedName>
</protein>